<name>A0ABQ0U5T0_9GAMM</name>
<comment type="caution">
    <text evidence="1">The sequence shown here is derived from an EMBL/GenBank/DDBJ whole genome shotgun (WGS) entry which is preliminary data.</text>
</comment>
<dbReference type="SUPFAM" id="SSF52833">
    <property type="entry name" value="Thioredoxin-like"/>
    <property type="match status" value="1"/>
</dbReference>
<protein>
    <submittedName>
        <fullName evidence="1">Sucrase ferredoxin</fullName>
    </submittedName>
</protein>
<dbReference type="PANTHER" id="PTHR31902">
    <property type="entry name" value="ACTIN PATCHES DISTAL PROTEIN 1"/>
    <property type="match status" value="1"/>
</dbReference>
<dbReference type="InterPro" id="IPR009737">
    <property type="entry name" value="Aim32/Apd1-like"/>
</dbReference>
<keyword evidence="2" id="KW-1185">Reference proteome</keyword>
<dbReference type="CDD" id="cd03062">
    <property type="entry name" value="TRX_Fd_Sucrase"/>
    <property type="match status" value="1"/>
</dbReference>
<evidence type="ECO:0000313" key="1">
    <source>
        <dbReference type="EMBL" id="GEK73770.1"/>
    </source>
</evidence>
<gene>
    <name evidence="1" type="ORF">HHA04nite_23140</name>
</gene>
<organism evidence="1 2">
    <name type="scientific">Halomonas halophila</name>
    <dbReference type="NCBI Taxonomy" id="29573"/>
    <lineage>
        <taxon>Bacteria</taxon>
        <taxon>Pseudomonadati</taxon>
        <taxon>Pseudomonadota</taxon>
        <taxon>Gammaproteobacteria</taxon>
        <taxon>Oceanospirillales</taxon>
        <taxon>Halomonadaceae</taxon>
        <taxon>Halomonas</taxon>
    </lineage>
</organism>
<dbReference type="Gene3D" id="3.40.30.10">
    <property type="entry name" value="Glutaredoxin"/>
    <property type="match status" value="1"/>
</dbReference>
<dbReference type="RefSeq" id="WP_107181706.1">
    <property type="nucleotide sequence ID" value="NZ_BJUS01000028.1"/>
</dbReference>
<accession>A0ABQ0U5T0</accession>
<evidence type="ECO:0000313" key="2">
    <source>
        <dbReference type="Proteomes" id="UP000321121"/>
    </source>
</evidence>
<dbReference type="PANTHER" id="PTHR31902:SF22">
    <property type="entry name" value="SLL1203 PROTEIN"/>
    <property type="match status" value="1"/>
</dbReference>
<dbReference type="Pfam" id="PF06999">
    <property type="entry name" value="Suc_Fer-like"/>
    <property type="match status" value="1"/>
</dbReference>
<dbReference type="Proteomes" id="UP000321121">
    <property type="component" value="Unassembled WGS sequence"/>
</dbReference>
<reference evidence="1 2" key="1">
    <citation type="submission" date="2019-07" db="EMBL/GenBank/DDBJ databases">
        <title>Whole genome shotgun sequence of Halomonas halophila NBRC 102604.</title>
        <authorList>
            <person name="Hosoyama A."/>
            <person name="Uohara A."/>
            <person name="Ohji S."/>
            <person name="Ichikawa N."/>
        </authorList>
    </citation>
    <scope>NUCLEOTIDE SEQUENCE [LARGE SCALE GENOMIC DNA]</scope>
    <source>
        <strain evidence="1 2">NBRC 102604</strain>
    </source>
</reference>
<dbReference type="EMBL" id="BJUS01000028">
    <property type="protein sequence ID" value="GEK73770.1"/>
    <property type="molecule type" value="Genomic_DNA"/>
</dbReference>
<dbReference type="InterPro" id="IPR036249">
    <property type="entry name" value="Thioredoxin-like_sf"/>
</dbReference>
<sequence length="306" mass="33904">MSRRFCAVESAAVQDPLAGTATHAERNLLLAWPSAKWQRNLRHASDMPAEILARLDALAEAGRRVNLIHRHGHPSHRHRLYLMPENRGFEVEREALPAFLAAFDNGESLARWETEAPSGALLLCCTHGKKDKCCAKFGFAAYKALAMAIDAHDLPFEVWESSHLGGCRLAASAILFPALRKYGRITEADVLPLLEAEARGRPYLPCYRGDGHLSPVQQCAQHAALGWLENRERVAMPRLATEDGDDEARRLTFDWQDGVHVGRLVVHCRVDTVMRLDTCADLESDGATPSPVWRAVEVEPLPPGEA</sequence>
<proteinExistence type="predicted"/>